<keyword evidence="2" id="KW-0378">Hydrolase</keyword>
<evidence type="ECO:0000259" key="1">
    <source>
        <dbReference type="Pfam" id="PF00561"/>
    </source>
</evidence>
<dbReference type="AlphaFoldDB" id="T1D552"/>
<name>T1D552_9ZZZZ</name>
<evidence type="ECO:0000313" key="2">
    <source>
        <dbReference type="EMBL" id="EQD77450.1"/>
    </source>
</evidence>
<dbReference type="Pfam" id="PF00561">
    <property type="entry name" value="Abhydrolase_1"/>
    <property type="match status" value="1"/>
</dbReference>
<organism evidence="2">
    <name type="scientific">mine drainage metagenome</name>
    <dbReference type="NCBI Taxonomy" id="410659"/>
    <lineage>
        <taxon>unclassified sequences</taxon>
        <taxon>metagenomes</taxon>
        <taxon>ecological metagenomes</taxon>
    </lineage>
</organism>
<dbReference type="PANTHER" id="PTHR46438">
    <property type="entry name" value="ALPHA/BETA-HYDROLASES SUPERFAMILY PROTEIN"/>
    <property type="match status" value="1"/>
</dbReference>
<dbReference type="EMBL" id="AUZX01002175">
    <property type="protein sequence ID" value="EQD77450.1"/>
    <property type="molecule type" value="Genomic_DNA"/>
</dbReference>
<protein>
    <submittedName>
        <fullName evidence="2">Alpha/beta hydrolase fold protein</fullName>
    </submittedName>
</protein>
<reference evidence="2" key="2">
    <citation type="journal article" date="2014" name="ISME J.">
        <title>Microbial stratification in low pH oxic and suboxic macroscopic growths along an acid mine drainage.</title>
        <authorList>
            <person name="Mendez-Garcia C."/>
            <person name="Mesa V."/>
            <person name="Sprenger R.R."/>
            <person name="Richter M."/>
            <person name="Diez M.S."/>
            <person name="Solano J."/>
            <person name="Bargiela R."/>
            <person name="Golyshina O.V."/>
            <person name="Manteca A."/>
            <person name="Ramos J.L."/>
            <person name="Gallego J.R."/>
            <person name="Llorente I."/>
            <person name="Martins Dos Santos V.A."/>
            <person name="Jensen O.N."/>
            <person name="Pelaez A.I."/>
            <person name="Sanchez J."/>
            <person name="Ferrer M."/>
        </authorList>
    </citation>
    <scope>NUCLEOTIDE SEQUENCE</scope>
</reference>
<dbReference type="SUPFAM" id="SSF53474">
    <property type="entry name" value="alpha/beta-Hydrolases"/>
    <property type="match status" value="1"/>
</dbReference>
<dbReference type="GO" id="GO:0016787">
    <property type="term" value="F:hydrolase activity"/>
    <property type="evidence" value="ECO:0007669"/>
    <property type="project" value="UniProtKB-KW"/>
</dbReference>
<accession>T1D552</accession>
<dbReference type="InterPro" id="IPR029058">
    <property type="entry name" value="AB_hydrolase_fold"/>
</dbReference>
<reference evidence="2" key="1">
    <citation type="submission" date="2013-08" db="EMBL/GenBank/DDBJ databases">
        <authorList>
            <person name="Mendez C."/>
            <person name="Richter M."/>
            <person name="Ferrer M."/>
            <person name="Sanchez J."/>
        </authorList>
    </citation>
    <scope>NUCLEOTIDE SEQUENCE</scope>
</reference>
<feature type="domain" description="AB hydrolase-1" evidence="1">
    <location>
        <begin position="32"/>
        <end position="80"/>
    </location>
</feature>
<dbReference type="InterPro" id="IPR000073">
    <property type="entry name" value="AB_hydrolase_1"/>
</dbReference>
<sequence>MNNENDSLDYSFINSDGNTIRFTKKGNGKTNMILIHGLGAFAEVWNPLIECLDKDKYTIYALDLPGHGKSKFKEEEMKDFYYENSPFIKALD</sequence>
<comment type="caution">
    <text evidence="2">The sequence shown here is derived from an EMBL/GenBank/DDBJ whole genome shotgun (WGS) entry which is preliminary data.</text>
</comment>
<gene>
    <name evidence="2" type="ORF">B1A_02953</name>
</gene>
<proteinExistence type="predicted"/>
<feature type="non-terminal residue" evidence="2">
    <location>
        <position position="92"/>
    </location>
</feature>
<dbReference type="Gene3D" id="3.40.50.1820">
    <property type="entry name" value="alpha/beta hydrolase"/>
    <property type="match status" value="1"/>
</dbReference>
<dbReference type="PANTHER" id="PTHR46438:SF11">
    <property type="entry name" value="LIPASE-RELATED"/>
    <property type="match status" value="1"/>
</dbReference>